<feature type="region of interest" description="Disordered" evidence="1">
    <location>
        <begin position="491"/>
        <end position="513"/>
    </location>
</feature>
<feature type="region of interest" description="Disordered" evidence="1">
    <location>
        <begin position="660"/>
        <end position="709"/>
    </location>
</feature>
<evidence type="ECO:0000313" key="2">
    <source>
        <dbReference type="EMBL" id="KAJ6262613.1"/>
    </source>
</evidence>
<feature type="compositionally biased region" description="Polar residues" evidence="1">
    <location>
        <begin position="418"/>
        <end position="430"/>
    </location>
</feature>
<reference evidence="2" key="1">
    <citation type="submission" date="2023-01" db="EMBL/GenBank/DDBJ databases">
        <title>The chitinases involved in constricting ring structure development in the nematode-trapping fungus Drechslerella dactyloides.</title>
        <authorList>
            <person name="Wang R."/>
            <person name="Zhang L."/>
            <person name="Tang P."/>
            <person name="Li S."/>
            <person name="Liang L."/>
        </authorList>
    </citation>
    <scope>NUCLEOTIDE SEQUENCE</scope>
    <source>
        <strain evidence="2">YMF1.00031</strain>
    </source>
</reference>
<name>A0AAD6NMU1_DREDA</name>
<feature type="region of interest" description="Disordered" evidence="1">
    <location>
        <begin position="132"/>
        <end position="159"/>
    </location>
</feature>
<keyword evidence="3" id="KW-1185">Reference proteome</keyword>
<proteinExistence type="predicted"/>
<feature type="compositionally biased region" description="Polar residues" evidence="1">
    <location>
        <begin position="574"/>
        <end position="588"/>
    </location>
</feature>
<feature type="compositionally biased region" description="Basic residues" evidence="1">
    <location>
        <begin position="402"/>
        <end position="417"/>
    </location>
</feature>
<dbReference type="EMBL" id="JAQGDS010000003">
    <property type="protein sequence ID" value="KAJ6262613.1"/>
    <property type="molecule type" value="Genomic_DNA"/>
</dbReference>
<feature type="region of interest" description="Disordered" evidence="1">
    <location>
        <begin position="337"/>
        <end position="366"/>
    </location>
</feature>
<sequence>MQLDGAKQQPQPFGLPIVVTTPCDEEVGMSLDVFAAEGLAPMAVSPPRTPMPKIADDFQGDLWKRHSLCSDDDEEMTRPSSAASMYSSSSACSFGSMTSFNSFPSAGSPRHEKSTSSAFGGLLNADQDAEDVEDNSMDLADTQKTPRARRPSKQDSTKDADWSKTFDLHLWGAYISYQSNPTVTPFYVPPGGCPPIGVCIRVAREAKRTWRVPKSVQETDLTSPTERLSRSNSSTLLPADAALGAGSLRSKRRASRGHIARKGKDALPRTWPYSEAATRQRLRILSRRITENPHLQTRHGRLASPIHMKDFAPPCANVAEESQYSTRSLSFSLVTSTSESMQSDGPLASLSRSPFGDEEGGLRMPRGDIPLAHDVFKPTLEPSYEVDDELEGTIPEGLMPPSHRRSMSSISAHRRSGSKSSILHRQTAGSNGIGHRRTTSATGNTKPGEPAPETFATPRKRTRARSSSDATIRSSIPRMLCLGSPFGAVEEEGNEASRHARRSMHKRHQSLETFSARRAAPPALMPPFDFTKQEAYQAAIKQQEQEKVTQPVRPMSTIEGKRKDHFFDDLFGNGSRTNLSERSSTPSVNGGDGASIGVPSKKIRSRGMSFTDRFRGNASSEFVTPANLRRISVPSEHHLRPERQSVLKRLGSPFRDSEFAPLDGTLNQSQTTLQNSSTQDLPATAGLGSAFTSPPRPKKRDSTVTPSRERGILGFGLGFFRRGKKDASQQH</sequence>
<feature type="compositionally biased region" description="Basic residues" evidence="1">
    <location>
        <begin position="249"/>
        <end position="261"/>
    </location>
</feature>
<accession>A0AAD6NMU1</accession>
<dbReference type="Proteomes" id="UP001221413">
    <property type="component" value="Unassembled WGS sequence"/>
</dbReference>
<feature type="compositionally biased region" description="Low complexity" evidence="1">
    <location>
        <begin position="665"/>
        <end position="679"/>
    </location>
</feature>
<gene>
    <name evidence="2" type="ORF">Dda_3424</name>
</gene>
<evidence type="ECO:0000313" key="3">
    <source>
        <dbReference type="Proteomes" id="UP001221413"/>
    </source>
</evidence>
<feature type="compositionally biased region" description="Polar residues" evidence="1">
    <location>
        <begin position="465"/>
        <end position="474"/>
    </location>
</feature>
<organism evidence="2 3">
    <name type="scientific">Drechslerella dactyloides</name>
    <name type="common">Nematode-trapping fungus</name>
    <name type="synonym">Arthrobotrys dactyloides</name>
    <dbReference type="NCBI Taxonomy" id="74499"/>
    <lineage>
        <taxon>Eukaryota</taxon>
        <taxon>Fungi</taxon>
        <taxon>Dikarya</taxon>
        <taxon>Ascomycota</taxon>
        <taxon>Pezizomycotina</taxon>
        <taxon>Orbiliomycetes</taxon>
        <taxon>Orbiliales</taxon>
        <taxon>Orbiliaceae</taxon>
        <taxon>Drechslerella</taxon>
    </lineage>
</organism>
<protein>
    <submittedName>
        <fullName evidence="2">Uncharacterized protein</fullName>
    </submittedName>
</protein>
<feature type="compositionally biased region" description="Basic residues" evidence="1">
    <location>
        <begin position="499"/>
        <end position="508"/>
    </location>
</feature>
<dbReference type="AlphaFoldDB" id="A0AAD6NMU1"/>
<feature type="compositionally biased region" description="Polar residues" evidence="1">
    <location>
        <begin position="216"/>
        <end position="236"/>
    </location>
</feature>
<feature type="region of interest" description="Disordered" evidence="1">
    <location>
        <begin position="394"/>
        <end position="476"/>
    </location>
</feature>
<feature type="region of interest" description="Disordered" evidence="1">
    <location>
        <begin position="215"/>
        <end position="263"/>
    </location>
</feature>
<comment type="caution">
    <text evidence="2">The sequence shown here is derived from an EMBL/GenBank/DDBJ whole genome shotgun (WGS) entry which is preliminary data.</text>
</comment>
<feature type="region of interest" description="Disordered" evidence="1">
    <location>
        <begin position="572"/>
        <end position="600"/>
    </location>
</feature>
<evidence type="ECO:0000256" key="1">
    <source>
        <dbReference type="SAM" id="MobiDB-lite"/>
    </source>
</evidence>